<dbReference type="GO" id="GO:0030942">
    <property type="term" value="F:endoplasmic reticulum signal peptide binding"/>
    <property type="evidence" value="ECO:0007669"/>
    <property type="project" value="TreeGrafter"/>
</dbReference>
<evidence type="ECO:0000256" key="6">
    <source>
        <dbReference type="ARBA" id="ARBA00022801"/>
    </source>
</evidence>
<dbReference type="PANTHER" id="PTHR11564:SF5">
    <property type="entry name" value="SIGNAL RECOGNITION PARTICLE SUBUNIT SRP54"/>
    <property type="match status" value="1"/>
</dbReference>
<dbReference type="SUPFAM" id="SSF47446">
    <property type="entry name" value="Signal peptide-binding domain"/>
    <property type="match status" value="1"/>
</dbReference>
<evidence type="ECO:0000256" key="3">
    <source>
        <dbReference type="ARBA" id="ARBA00005450"/>
    </source>
</evidence>
<evidence type="ECO:0000256" key="1">
    <source>
        <dbReference type="ARBA" id="ARBA00004240"/>
    </source>
</evidence>
<comment type="catalytic activity">
    <reaction evidence="14">
        <text>GTP + H2O = GDP + phosphate + H(+)</text>
        <dbReference type="Rhea" id="RHEA:19669"/>
        <dbReference type="ChEBI" id="CHEBI:15377"/>
        <dbReference type="ChEBI" id="CHEBI:15378"/>
        <dbReference type="ChEBI" id="CHEBI:37565"/>
        <dbReference type="ChEBI" id="CHEBI:43474"/>
        <dbReference type="ChEBI" id="CHEBI:58189"/>
        <dbReference type="EC" id="3.6.5.4"/>
    </reaction>
    <physiologicalReaction direction="left-to-right" evidence="14">
        <dbReference type="Rhea" id="RHEA:19670"/>
    </physiologicalReaction>
</comment>
<dbReference type="InterPro" id="IPR000897">
    <property type="entry name" value="SRP54_GTPase_dom"/>
</dbReference>
<dbReference type="Pfam" id="PF00448">
    <property type="entry name" value="SRP54"/>
    <property type="match status" value="1"/>
</dbReference>
<dbReference type="PROSITE" id="PS00300">
    <property type="entry name" value="SRP54"/>
    <property type="match status" value="1"/>
</dbReference>
<sequence length="496" mass="54259">MVLAELGSKINHALRNMGTASVVDEQALDACLKEIATALIQADVNIKMVKQLRDNVKRQVQIEDLAAGLNKKRVIEKAVFSELCSMLDPSTEPYELKKGKSNVVMFVGLQGNGKTTTCTKYAYANKRKGYRPAMICADTFRAGAFDQLKQNCTKAGIPFYGSYTETDPAAIAQAGVDRFRQEKYDLIIVDTSGRHKQEDALFEEMREIEEAVQPDCIVFVIDGSVGQAAYDQALAFKKTVPVGAVIVTKLDGHAKGGGALSAVAATDSPIIYIGTGEHIDQFEHFEAKSFVSRLLGLGDWHGFMDKITDVIPEDQQPDLIEKLQGGTFTMRILYEQYANIMKMGPMSQVMSMIPGLGGDIIPKGADEASHERMKHFMTVMDSMTDAELDATDMKIFQEESRLRRIAMGSGRPAREVGILMQEFKKMSMMWGKMKGLKGFSGKGGMSALTQRQNINQMTKMLPPGLLNQMGGAGALQNLMRQMESGGGFPGGFPGLG</sequence>
<dbReference type="HAMAP" id="MF_00306">
    <property type="entry name" value="SRP54"/>
    <property type="match status" value="1"/>
</dbReference>
<keyword evidence="6" id="KW-0378">Hydrolase</keyword>
<keyword evidence="8 15" id="KW-0694">RNA-binding</keyword>
<dbReference type="SUPFAM" id="SSF47364">
    <property type="entry name" value="Domain of the SRP/SRP receptor G-proteins"/>
    <property type="match status" value="1"/>
</dbReference>
<dbReference type="NCBIfam" id="TIGR01425">
    <property type="entry name" value="SRP54_euk"/>
    <property type="match status" value="1"/>
</dbReference>
<keyword evidence="11 15" id="KW-0687">Ribonucleoprotein</keyword>
<proteinExistence type="inferred from homology"/>
<comment type="subcellular location">
    <subcellularLocation>
        <location evidence="2 15">Cytoplasm</location>
    </subcellularLocation>
    <subcellularLocation>
        <location evidence="1 15">Endoplasmic reticulum</location>
    </subcellularLocation>
</comment>
<comment type="subunit">
    <text evidence="12 15">Component of a signal recognition particle (SRP) complex that consists of a 7SL RNA molecule of 300 nucleotides and six protein subunits: SRP72, SRP68, SRP54, SRP19, SRP14 and SRP9.</text>
</comment>
<dbReference type="Gene3D" id="1.10.260.30">
    <property type="entry name" value="Signal recognition particle, SRP54 subunit, M-domain"/>
    <property type="match status" value="1"/>
</dbReference>
<evidence type="ECO:0000256" key="12">
    <source>
        <dbReference type="ARBA" id="ARBA00034796"/>
    </source>
</evidence>
<evidence type="ECO:0000259" key="16">
    <source>
        <dbReference type="PROSITE" id="PS00300"/>
    </source>
</evidence>
<dbReference type="InterPro" id="IPR042101">
    <property type="entry name" value="SRP54_N_sf"/>
</dbReference>
<dbReference type="InterPro" id="IPR036891">
    <property type="entry name" value="Signal_recog_part_SRP54_M_sf"/>
</dbReference>
<dbReference type="AlphaFoldDB" id="A0A7S2T8U8"/>
<gene>
    <name evidence="17" type="ORF">CROS1312_LOCUS1662</name>
</gene>
<dbReference type="SMART" id="SM00963">
    <property type="entry name" value="SRP54_N"/>
    <property type="match status" value="1"/>
</dbReference>
<dbReference type="GO" id="GO:0005786">
    <property type="term" value="C:signal recognition particle, endoplasmic reticulum targeting"/>
    <property type="evidence" value="ECO:0007669"/>
    <property type="project" value="UniProtKB-UniRule"/>
</dbReference>
<evidence type="ECO:0000256" key="14">
    <source>
        <dbReference type="ARBA" id="ARBA00048157"/>
    </source>
</evidence>
<dbReference type="Gene3D" id="3.40.50.300">
    <property type="entry name" value="P-loop containing nucleotide triphosphate hydrolases"/>
    <property type="match status" value="1"/>
</dbReference>
<dbReference type="InterPro" id="IPR013822">
    <property type="entry name" value="Signal_recog_particl_SRP54_hlx"/>
</dbReference>
<dbReference type="Pfam" id="PF02978">
    <property type="entry name" value="SRP_SPB"/>
    <property type="match status" value="1"/>
</dbReference>
<dbReference type="GO" id="GO:0005783">
    <property type="term" value="C:endoplasmic reticulum"/>
    <property type="evidence" value="ECO:0007669"/>
    <property type="project" value="UniProtKB-SubCell"/>
</dbReference>
<dbReference type="EMBL" id="HBHM01002120">
    <property type="protein sequence ID" value="CAD9722394.1"/>
    <property type="molecule type" value="Transcribed_RNA"/>
</dbReference>
<evidence type="ECO:0000256" key="15">
    <source>
        <dbReference type="RuleBase" id="RU364034"/>
    </source>
</evidence>
<dbReference type="InterPro" id="IPR036225">
    <property type="entry name" value="SRP/SRP_N"/>
</dbReference>
<keyword evidence="4 15" id="KW-0963">Cytoplasm</keyword>
<dbReference type="Gene3D" id="1.20.120.140">
    <property type="entry name" value="Signal recognition particle SRP54, nucleotide-binding domain"/>
    <property type="match status" value="1"/>
</dbReference>
<keyword evidence="7 15" id="KW-0256">Endoplasmic reticulum</keyword>
<evidence type="ECO:0000256" key="5">
    <source>
        <dbReference type="ARBA" id="ARBA00022741"/>
    </source>
</evidence>
<comment type="similarity">
    <text evidence="3 15">Belongs to the GTP-binding SRP family. SRP54 subfamily.</text>
</comment>
<reference evidence="17" key="1">
    <citation type="submission" date="2021-01" db="EMBL/GenBank/DDBJ databases">
        <authorList>
            <person name="Corre E."/>
            <person name="Pelletier E."/>
            <person name="Niang G."/>
            <person name="Scheremetjew M."/>
            <person name="Finn R."/>
            <person name="Kale V."/>
            <person name="Holt S."/>
            <person name="Cochrane G."/>
            <person name="Meng A."/>
            <person name="Brown T."/>
            <person name="Cohen L."/>
        </authorList>
    </citation>
    <scope>NUCLEOTIDE SEQUENCE</scope>
    <source>
        <strain evidence="17">RCC2335</strain>
    </source>
</reference>
<dbReference type="InterPro" id="IPR006325">
    <property type="entry name" value="SRP54_euk"/>
</dbReference>
<dbReference type="GO" id="GO:0008312">
    <property type="term" value="F:7S RNA binding"/>
    <property type="evidence" value="ECO:0007669"/>
    <property type="project" value="UniProtKB-UniRule"/>
</dbReference>
<dbReference type="GO" id="GO:0003924">
    <property type="term" value="F:GTPase activity"/>
    <property type="evidence" value="ECO:0007669"/>
    <property type="project" value="UniProtKB-UniRule"/>
</dbReference>
<comment type="function">
    <text evidence="13 15">Component of the signal recognition particle (SRP) complex, a ribonucleoprotein complex that mediates the cotranslational targeting of secretory and membrane proteins to the endoplasmic reticulum (ER). As part of the SRP complex, associates with the SRP receptor (SR) component SRPRA to target secretory proteins to the endoplasmic reticulum membrane. Binds to the signal sequence of presecretory proteins when they emerge from the ribosomes. Displays basal GTPase activity, and stimulates reciprocal GTPase activation of the SR subunit SRPRA. Forms a guanosine 5'-triphosphate (GTP)-dependent complex with the SR subunit SRPRA. SR compaction and GTPase mediated rearrangement of SR drive SRP-mediated cotranslational protein translocation into the ER. Requires the presence of SRP9/SRP14 and/or SRP19 to stably interact with RNA.</text>
</comment>
<comment type="domain">
    <text evidence="15">The NG domain, also named G domain, is a special guanosine triphosphatase (GTPase) domain, which binds GTP and forms a guanosine 5'-triphosphate (GTP)-dependent complex with a homologous NG domain in the SRP receptor subunit SRPRA. The two NG domains undergo cooperative rearrangements upon their assembly, which culminate in the reciprocal activation of the GTPase activity of one another. SRP receptor compaction upon binding with cargo-loaded SRP and GTPase rearrangement drive SRP-mediated cotranslational protein translocation into the ER.</text>
</comment>
<dbReference type="CDD" id="cd17875">
    <property type="entry name" value="SRP54_G"/>
    <property type="match status" value="1"/>
</dbReference>
<evidence type="ECO:0000256" key="9">
    <source>
        <dbReference type="ARBA" id="ARBA00023134"/>
    </source>
</evidence>
<dbReference type="SMART" id="SM00962">
    <property type="entry name" value="SRP54"/>
    <property type="match status" value="1"/>
</dbReference>
<accession>A0A7S2T8U8</accession>
<dbReference type="GO" id="GO:0005829">
    <property type="term" value="C:cytosol"/>
    <property type="evidence" value="ECO:0007669"/>
    <property type="project" value="TreeGrafter"/>
</dbReference>
<feature type="domain" description="SRP54-type proteins GTP-binding" evidence="16">
    <location>
        <begin position="269"/>
        <end position="282"/>
    </location>
</feature>
<dbReference type="InterPro" id="IPR004125">
    <property type="entry name" value="Signal_recog_particle_SRP54_M"/>
</dbReference>
<dbReference type="InterPro" id="IPR027417">
    <property type="entry name" value="P-loop_NTPase"/>
</dbReference>
<keyword evidence="10 15" id="KW-0733">Signal recognition particle</keyword>
<dbReference type="Pfam" id="PF02881">
    <property type="entry name" value="SRP54_N"/>
    <property type="match status" value="1"/>
</dbReference>
<comment type="domain">
    <text evidence="15">The M domain binds the 7SL RNA in presence of SRP19 and binds the signal sequence of presecretory proteins.</text>
</comment>
<dbReference type="FunFam" id="3.40.50.300:FF:000022">
    <property type="entry name" value="Signal recognition particle 54 kDa subunit"/>
    <property type="match status" value="1"/>
</dbReference>
<evidence type="ECO:0000256" key="10">
    <source>
        <dbReference type="ARBA" id="ARBA00023135"/>
    </source>
</evidence>
<dbReference type="SUPFAM" id="SSF52540">
    <property type="entry name" value="P-loop containing nucleoside triphosphate hydrolases"/>
    <property type="match status" value="1"/>
</dbReference>
<dbReference type="InterPro" id="IPR022941">
    <property type="entry name" value="SRP54"/>
</dbReference>
<evidence type="ECO:0000256" key="13">
    <source>
        <dbReference type="ARBA" id="ARBA00046020"/>
    </source>
</evidence>
<dbReference type="PANTHER" id="PTHR11564">
    <property type="entry name" value="SIGNAL RECOGNITION PARTICLE 54K PROTEIN SRP54"/>
    <property type="match status" value="1"/>
</dbReference>
<evidence type="ECO:0000256" key="8">
    <source>
        <dbReference type="ARBA" id="ARBA00022884"/>
    </source>
</evidence>
<evidence type="ECO:0000256" key="2">
    <source>
        <dbReference type="ARBA" id="ARBA00004496"/>
    </source>
</evidence>
<evidence type="ECO:0000256" key="11">
    <source>
        <dbReference type="ARBA" id="ARBA00023274"/>
    </source>
</evidence>
<organism evidence="17">
    <name type="scientific">Chloropicon roscoffensis</name>
    <dbReference type="NCBI Taxonomy" id="1461544"/>
    <lineage>
        <taxon>Eukaryota</taxon>
        <taxon>Viridiplantae</taxon>
        <taxon>Chlorophyta</taxon>
        <taxon>Chloropicophyceae</taxon>
        <taxon>Chloropicales</taxon>
        <taxon>Chloropicaceae</taxon>
        <taxon>Chloropicon</taxon>
    </lineage>
</organism>
<protein>
    <recommendedName>
        <fullName evidence="15">Signal recognition particle 54 kDa protein</fullName>
    </recommendedName>
</protein>
<dbReference type="GO" id="GO:0005525">
    <property type="term" value="F:GTP binding"/>
    <property type="evidence" value="ECO:0007669"/>
    <property type="project" value="UniProtKB-UniRule"/>
</dbReference>
<evidence type="ECO:0000313" key="17">
    <source>
        <dbReference type="EMBL" id="CAD9722394.1"/>
    </source>
</evidence>
<keyword evidence="5 15" id="KW-0547">Nucleotide-binding</keyword>
<keyword evidence="9 15" id="KW-0342">GTP-binding</keyword>
<name>A0A7S2T8U8_9CHLO</name>
<evidence type="ECO:0000256" key="4">
    <source>
        <dbReference type="ARBA" id="ARBA00022490"/>
    </source>
</evidence>
<evidence type="ECO:0000256" key="7">
    <source>
        <dbReference type="ARBA" id="ARBA00022824"/>
    </source>
</evidence>
<dbReference type="FunFam" id="1.20.120.140:FF:000001">
    <property type="entry name" value="Signal recognition particle GTPase"/>
    <property type="match status" value="1"/>
</dbReference>
<dbReference type="GO" id="GO:0006616">
    <property type="term" value="P:SRP-dependent cotranslational protein targeting to membrane, translocation"/>
    <property type="evidence" value="ECO:0007669"/>
    <property type="project" value="TreeGrafter"/>
</dbReference>